<dbReference type="InterPro" id="IPR008947">
    <property type="entry name" value="PLipase_C/P1_nuclease_dom_sf"/>
</dbReference>
<dbReference type="RefSeq" id="WP_188999973.1">
    <property type="nucleotide sequence ID" value="NZ_BMOU01000005.1"/>
</dbReference>
<evidence type="ECO:0000256" key="1">
    <source>
        <dbReference type="SAM" id="MobiDB-lite"/>
    </source>
</evidence>
<dbReference type="EMBL" id="BMOU01000005">
    <property type="protein sequence ID" value="GGN99446.1"/>
    <property type="molecule type" value="Genomic_DNA"/>
</dbReference>
<feature type="region of interest" description="Disordered" evidence="1">
    <location>
        <begin position="25"/>
        <end position="55"/>
    </location>
</feature>
<evidence type="ECO:0000313" key="3">
    <source>
        <dbReference type="Proteomes" id="UP000605784"/>
    </source>
</evidence>
<protein>
    <recommendedName>
        <fullName evidence="4">Phospholipase C</fullName>
    </recommendedName>
</protein>
<dbReference type="Gene3D" id="1.10.575.10">
    <property type="entry name" value="P1 Nuclease"/>
    <property type="match status" value="1"/>
</dbReference>
<evidence type="ECO:0008006" key="4">
    <source>
        <dbReference type="Google" id="ProtNLM"/>
    </source>
</evidence>
<accession>A0A830GPU8</accession>
<sequence length="417" mass="46034">MDKRSCSRRHALKSLGIVATGLASAGTVAGSPDGDGGSKSPVDAEPLDPETYEPLHPDVSEVHVGQELKSLTRHWPLLAASDDVVFGHLAETGYSDRRADEASDALKELRRKYPVTQRTKNGDTYLNLASESSRGGRRSHGGRTGSTDRSTAIVSADGGETDIAEVATVVNDGLARSRGERSVDVQWKRGHHDGITWLSASAVGVSSTYRDGIKENARQPDIDDYSAPDWTSGFIGRNYFKKTIHSEKHYYNPDMGLGRAPKMAKQNMQAAESELDVSHPNYDDWEDAYNKTAYASHYVADCAQPLHTGMEYQQAGNYAAQESTGGTPIHHAYAKWAMNDVWGDVKSDFENGSHFDVLNLDSATKDLADASHKAETVYWTIYNTDNWRHDYNLEQITENRLQAATLYIKGMFNRLRS</sequence>
<keyword evidence="3" id="KW-1185">Reference proteome</keyword>
<organism evidence="2 3">
    <name type="scientific">Haloarcula pellucida</name>
    <dbReference type="NCBI Taxonomy" id="1427151"/>
    <lineage>
        <taxon>Archaea</taxon>
        <taxon>Methanobacteriati</taxon>
        <taxon>Methanobacteriota</taxon>
        <taxon>Stenosarchaea group</taxon>
        <taxon>Halobacteria</taxon>
        <taxon>Halobacteriales</taxon>
        <taxon>Haloarculaceae</taxon>
        <taxon>Haloarcula</taxon>
    </lineage>
</organism>
<dbReference type="GO" id="GO:0016788">
    <property type="term" value="F:hydrolase activity, acting on ester bonds"/>
    <property type="evidence" value="ECO:0007669"/>
    <property type="project" value="InterPro"/>
</dbReference>
<proteinExistence type="predicted"/>
<name>A0A830GPU8_9EURY</name>
<evidence type="ECO:0000313" key="2">
    <source>
        <dbReference type="EMBL" id="GGN99446.1"/>
    </source>
</evidence>
<comment type="caution">
    <text evidence="2">The sequence shown here is derived from an EMBL/GenBank/DDBJ whole genome shotgun (WGS) entry which is preliminary data.</text>
</comment>
<feature type="region of interest" description="Disordered" evidence="1">
    <location>
        <begin position="117"/>
        <end position="152"/>
    </location>
</feature>
<reference evidence="2" key="2">
    <citation type="submission" date="2020-09" db="EMBL/GenBank/DDBJ databases">
        <authorList>
            <person name="Sun Q."/>
            <person name="Ohkuma M."/>
        </authorList>
    </citation>
    <scope>NUCLEOTIDE SEQUENCE</scope>
    <source>
        <strain evidence="2">JCM 17820</strain>
    </source>
</reference>
<dbReference type="Proteomes" id="UP000605784">
    <property type="component" value="Unassembled WGS sequence"/>
</dbReference>
<reference evidence="2" key="1">
    <citation type="journal article" date="2014" name="Int. J. Syst. Evol. Microbiol.">
        <title>Complete genome sequence of Corynebacterium casei LMG S-19264T (=DSM 44701T), isolated from a smear-ripened cheese.</title>
        <authorList>
            <consortium name="US DOE Joint Genome Institute (JGI-PGF)"/>
            <person name="Walter F."/>
            <person name="Albersmeier A."/>
            <person name="Kalinowski J."/>
            <person name="Ruckert C."/>
        </authorList>
    </citation>
    <scope>NUCLEOTIDE SEQUENCE</scope>
    <source>
        <strain evidence="2">JCM 17820</strain>
    </source>
</reference>
<dbReference type="SUPFAM" id="SSF48537">
    <property type="entry name" value="Phospholipase C/P1 nuclease"/>
    <property type="match status" value="1"/>
</dbReference>
<dbReference type="AlphaFoldDB" id="A0A830GPU8"/>
<gene>
    <name evidence="2" type="ORF">GCM10009030_30990</name>
</gene>
<feature type="compositionally biased region" description="Polar residues" evidence="1">
    <location>
        <begin position="117"/>
        <end position="131"/>
    </location>
</feature>